<evidence type="ECO:0000313" key="1">
    <source>
        <dbReference type="EMBL" id="KAA0065721.1"/>
    </source>
</evidence>
<accession>A0A5A7VJ06</accession>
<gene>
    <name evidence="2" type="ORF">E5676_scaffold488G00010</name>
    <name evidence="1" type="ORF">E6C27_scaffold37G00040</name>
</gene>
<dbReference type="InterPro" id="IPR036397">
    <property type="entry name" value="RNaseH_sf"/>
</dbReference>
<name>A0A5A7VJ06_CUCMM</name>
<protein>
    <submittedName>
        <fullName evidence="1">Gypsy retrotransposon integrase-like protein 1</fullName>
    </submittedName>
</protein>
<dbReference type="STRING" id="1194695.A0A5A7VJ06"/>
<dbReference type="InterPro" id="IPR012337">
    <property type="entry name" value="RNaseH-like_sf"/>
</dbReference>
<dbReference type="Gene3D" id="3.30.420.10">
    <property type="entry name" value="Ribonuclease H-like superfamily/Ribonuclease H"/>
    <property type="match status" value="1"/>
</dbReference>
<dbReference type="EMBL" id="SSTE01001190">
    <property type="protein sequence ID" value="KAA0065721.1"/>
    <property type="molecule type" value="Genomic_DNA"/>
</dbReference>
<sequence length="203" mass="22767">MDRSSFEYDIVYVTKKAIKESAVADHLVAQPVADYEPMRIDFPDENIFLVEKNARDHETWTMLFDGASNELGHGIGVVLISSEGKGEDVIGPIDPKASNGHCFILVAIDYFTKWIEAASYCNVTRGVVLKFIKKELICRYGLPKGIITDNAKNLNNKMMDELSPFSLVYGMEAVLPLEVEIPSLKVLMEAKLDKAEWIQGCYK</sequence>
<dbReference type="PANTHER" id="PTHR48475">
    <property type="entry name" value="RIBONUCLEASE H"/>
    <property type="match status" value="1"/>
</dbReference>
<dbReference type="SUPFAM" id="SSF53098">
    <property type="entry name" value="Ribonuclease H-like"/>
    <property type="match status" value="1"/>
</dbReference>
<comment type="caution">
    <text evidence="1">The sequence shown here is derived from an EMBL/GenBank/DDBJ whole genome shotgun (WGS) entry which is preliminary data.</text>
</comment>
<reference evidence="3 4" key="1">
    <citation type="submission" date="2019-08" db="EMBL/GenBank/DDBJ databases">
        <title>Draft genome sequences of two oriental melons (Cucumis melo L. var makuwa).</title>
        <authorList>
            <person name="Kwon S.-Y."/>
        </authorList>
    </citation>
    <scope>NUCLEOTIDE SEQUENCE [LARGE SCALE GENOMIC DNA]</scope>
    <source>
        <strain evidence="4">cv. Chang Bougi</strain>
        <strain evidence="3">cv. SW 3</strain>
        <tissue evidence="1">Leaf</tissue>
    </source>
</reference>
<evidence type="ECO:0000313" key="2">
    <source>
        <dbReference type="EMBL" id="TYK13746.1"/>
    </source>
</evidence>
<dbReference type="PANTHER" id="PTHR48475:SF1">
    <property type="entry name" value="RNASE H TYPE-1 DOMAIN-CONTAINING PROTEIN"/>
    <property type="match status" value="1"/>
</dbReference>
<dbReference type="OrthoDB" id="425619at2759"/>
<dbReference type="AlphaFoldDB" id="A0A5A7VJ06"/>
<evidence type="ECO:0000313" key="4">
    <source>
        <dbReference type="Proteomes" id="UP000321947"/>
    </source>
</evidence>
<organism evidence="1 3">
    <name type="scientific">Cucumis melo var. makuwa</name>
    <name type="common">Oriental melon</name>
    <dbReference type="NCBI Taxonomy" id="1194695"/>
    <lineage>
        <taxon>Eukaryota</taxon>
        <taxon>Viridiplantae</taxon>
        <taxon>Streptophyta</taxon>
        <taxon>Embryophyta</taxon>
        <taxon>Tracheophyta</taxon>
        <taxon>Spermatophyta</taxon>
        <taxon>Magnoliopsida</taxon>
        <taxon>eudicotyledons</taxon>
        <taxon>Gunneridae</taxon>
        <taxon>Pentapetalae</taxon>
        <taxon>rosids</taxon>
        <taxon>fabids</taxon>
        <taxon>Cucurbitales</taxon>
        <taxon>Cucurbitaceae</taxon>
        <taxon>Benincaseae</taxon>
        <taxon>Cucumis</taxon>
    </lineage>
</organism>
<dbReference type="EMBL" id="SSTD01009754">
    <property type="protein sequence ID" value="TYK13746.1"/>
    <property type="molecule type" value="Genomic_DNA"/>
</dbReference>
<evidence type="ECO:0000313" key="3">
    <source>
        <dbReference type="Proteomes" id="UP000321393"/>
    </source>
</evidence>
<proteinExistence type="predicted"/>
<dbReference type="Proteomes" id="UP000321393">
    <property type="component" value="Unassembled WGS sequence"/>
</dbReference>
<dbReference type="Proteomes" id="UP000321947">
    <property type="component" value="Unassembled WGS sequence"/>
</dbReference>
<dbReference type="GO" id="GO:0003676">
    <property type="term" value="F:nucleic acid binding"/>
    <property type="evidence" value="ECO:0007669"/>
    <property type="project" value="InterPro"/>
</dbReference>